<accession>A0ABW8JUN3</accession>
<dbReference type="CDD" id="cd17478">
    <property type="entry name" value="MFS_FsR"/>
    <property type="match status" value="1"/>
</dbReference>
<dbReference type="PANTHER" id="PTHR43129">
    <property type="entry name" value="FOSMIDOMYCIN RESISTANCE PROTEIN"/>
    <property type="match status" value="1"/>
</dbReference>
<organism evidence="7 8">
    <name type="scientific">Dyella ginsengisoli</name>
    <dbReference type="NCBI Taxonomy" id="363848"/>
    <lineage>
        <taxon>Bacteria</taxon>
        <taxon>Pseudomonadati</taxon>
        <taxon>Pseudomonadota</taxon>
        <taxon>Gammaproteobacteria</taxon>
        <taxon>Lysobacterales</taxon>
        <taxon>Rhodanobacteraceae</taxon>
        <taxon>Dyella</taxon>
    </lineage>
</organism>
<evidence type="ECO:0000313" key="7">
    <source>
        <dbReference type="EMBL" id="MFK2904628.1"/>
    </source>
</evidence>
<dbReference type="InterPro" id="IPR036259">
    <property type="entry name" value="MFS_trans_sf"/>
</dbReference>
<evidence type="ECO:0000256" key="1">
    <source>
        <dbReference type="ARBA" id="ARBA00022692"/>
    </source>
</evidence>
<dbReference type="SUPFAM" id="SSF103473">
    <property type="entry name" value="MFS general substrate transporter"/>
    <property type="match status" value="1"/>
</dbReference>
<feature type="transmembrane region" description="Helical" evidence="5">
    <location>
        <begin position="271"/>
        <end position="288"/>
    </location>
</feature>
<feature type="transmembrane region" description="Helical" evidence="5">
    <location>
        <begin position="357"/>
        <end position="380"/>
    </location>
</feature>
<dbReference type="PROSITE" id="PS50850">
    <property type="entry name" value="MFS"/>
    <property type="match status" value="1"/>
</dbReference>
<proteinExistence type="predicted"/>
<feature type="transmembrane region" description="Helical" evidence="5">
    <location>
        <begin position="184"/>
        <end position="206"/>
    </location>
</feature>
<dbReference type="InterPro" id="IPR011701">
    <property type="entry name" value="MFS"/>
</dbReference>
<dbReference type="Proteomes" id="UP001620460">
    <property type="component" value="Unassembled WGS sequence"/>
</dbReference>
<sequence length="414" mass="43524">MNIRVDDAPLPSPDAVTARSPHASGGPAVAVLGGISFAHMLNDMIQSLILAIYPVLKDGFHLSFTQIGLITLTYQITASLLQPLVGMVTDRRPMPYSLPVGMGFTLCGLLLLSVAPSFSLLLLAAGLVGTGSAIFHPESSRVARLASGGRHGLAQSVFQVGGNTGSSLGPLLAAWIIVPHGRGSVAWFSLAALLAIVVLLQVGRWYGAHHVARSRAIVHHPAVASLSRPRIVGALAILGLLIFSKYFYLASLSSYYTFYLIHTFGVSVQSAQVHLFAFLFAVAAGSLIGGPIGDRIGRKWVIWVSILGVAPFTLLLPHVGLAWTGVLSVVIGLILASAFSAILVYAQELIPGRVGMISGLFFGFAFGMGGIGAAVLGNLADAHGIAYVYQLCAYLPLMGLITVFLPNLEPSRAR</sequence>
<feature type="transmembrane region" description="Helical" evidence="5">
    <location>
        <begin position="325"/>
        <end position="345"/>
    </location>
</feature>
<comment type="caution">
    <text evidence="7">The sequence shown here is derived from an EMBL/GenBank/DDBJ whole genome shotgun (WGS) entry which is preliminary data.</text>
</comment>
<keyword evidence="3 5" id="KW-0472">Membrane</keyword>
<dbReference type="RefSeq" id="WP_404633331.1">
    <property type="nucleotide sequence ID" value="NZ_JADIKM010000003.1"/>
</dbReference>
<feature type="transmembrane region" description="Helical" evidence="5">
    <location>
        <begin position="59"/>
        <end position="81"/>
    </location>
</feature>
<dbReference type="PANTHER" id="PTHR43129:SF1">
    <property type="entry name" value="FOSMIDOMYCIN RESISTANCE PROTEIN"/>
    <property type="match status" value="1"/>
</dbReference>
<protein>
    <submittedName>
        <fullName evidence="7">MFS transporter</fullName>
    </submittedName>
</protein>
<evidence type="ECO:0000259" key="6">
    <source>
        <dbReference type="PROSITE" id="PS50850"/>
    </source>
</evidence>
<feature type="transmembrane region" description="Helical" evidence="5">
    <location>
        <begin position="231"/>
        <end position="251"/>
    </location>
</feature>
<dbReference type="Pfam" id="PF07690">
    <property type="entry name" value="MFS_1"/>
    <property type="match status" value="1"/>
</dbReference>
<keyword evidence="8" id="KW-1185">Reference proteome</keyword>
<feature type="domain" description="Major facilitator superfamily (MFS) profile" evidence="6">
    <location>
        <begin position="31"/>
        <end position="411"/>
    </location>
</feature>
<evidence type="ECO:0000313" key="8">
    <source>
        <dbReference type="Proteomes" id="UP001620460"/>
    </source>
</evidence>
<feature type="transmembrane region" description="Helical" evidence="5">
    <location>
        <begin position="386"/>
        <end position="408"/>
    </location>
</feature>
<keyword evidence="1 5" id="KW-0812">Transmembrane</keyword>
<dbReference type="Gene3D" id="1.20.1250.20">
    <property type="entry name" value="MFS general substrate transporter like domains"/>
    <property type="match status" value="2"/>
</dbReference>
<gene>
    <name evidence="7" type="ORF">ISP17_11680</name>
</gene>
<feature type="region of interest" description="Disordered" evidence="4">
    <location>
        <begin position="1"/>
        <end position="23"/>
    </location>
</feature>
<dbReference type="EMBL" id="JADIKM010000003">
    <property type="protein sequence ID" value="MFK2904628.1"/>
    <property type="molecule type" value="Genomic_DNA"/>
</dbReference>
<evidence type="ECO:0000256" key="2">
    <source>
        <dbReference type="ARBA" id="ARBA00022989"/>
    </source>
</evidence>
<evidence type="ECO:0000256" key="5">
    <source>
        <dbReference type="SAM" id="Phobius"/>
    </source>
</evidence>
<keyword evidence="2 5" id="KW-1133">Transmembrane helix</keyword>
<name>A0ABW8JUN3_9GAMM</name>
<dbReference type="InterPro" id="IPR020846">
    <property type="entry name" value="MFS_dom"/>
</dbReference>
<evidence type="ECO:0000256" key="3">
    <source>
        <dbReference type="ARBA" id="ARBA00023136"/>
    </source>
</evidence>
<feature type="transmembrane region" description="Helical" evidence="5">
    <location>
        <begin position="300"/>
        <end position="319"/>
    </location>
</feature>
<evidence type="ECO:0000256" key="4">
    <source>
        <dbReference type="SAM" id="MobiDB-lite"/>
    </source>
</evidence>
<reference evidence="7 8" key="1">
    <citation type="submission" date="2020-10" db="EMBL/GenBank/DDBJ databases">
        <title>Phylogeny of dyella-like bacteria.</title>
        <authorList>
            <person name="Fu J."/>
        </authorList>
    </citation>
    <scope>NUCLEOTIDE SEQUENCE [LARGE SCALE GENOMIC DNA]</scope>
    <source>
        <strain evidence="7 8">Gsoil3046</strain>
    </source>
</reference>